<keyword evidence="7" id="KW-0732">Signal</keyword>
<evidence type="ECO:0000256" key="5">
    <source>
        <dbReference type="SAM" id="MobiDB-lite"/>
    </source>
</evidence>
<accession>A0A3N4LDG4</accession>
<evidence type="ECO:0000256" key="4">
    <source>
        <dbReference type="ARBA" id="ARBA00023136"/>
    </source>
</evidence>
<evidence type="ECO:0000256" key="1">
    <source>
        <dbReference type="ARBA" id="ARBA00004167"/>
    </source>
</evidence>
<evidence type="ECO:0000313" key="8">
    <source>
        <dbReference type="EMBL" id="RPB20924.1"/>
    </source>
</evidence>
<keyword evidence="3 6" id="KW-1133">Transmembrane helix</keyword>
<proteinExistence type="predicted"/>
<dbReference type="InParanoid" id="A0A3N4LDG4"/>
<evidence type="ECO:0000256" key="2">
    <source>
        <dbReference type="ARBA" id="ARBA00022692"/>
    </source>
</evidence>
<dbReference type="Proteomes" id="UP000267821">
    <property type="component" value="Unassembled WGS sequence"/>
</dbReference>
<dbReference type="PANTHER" id="PTHR15549:SF6">
    <property type="entry name" value="MID2 DOMAIN-CONTAINING PROTEIN"/>
    <property type="match status" value="1"/>
</dbReference>
<evidence type="ECO:0008006" key="10">
    <source>
        <dbReference type="Google" id="ProtNLM"/>
    </source>
</evidence>
<protein>
    <recommendedName>
        <fullName evidence="10">Mid2 domain-containing protein</fullName>
    </recommendedName>
</protein>
<evidence type="ECO:0000313" key="9">
    <source>
        <dbReference type="Proteomes" id="UP000267821"/>
    </source>
</evidence>
<keyword evidence="2 6" id="KW-0812">Transmembrane</keyword>
<dbReference type="AlphaFoldDB" id="A0A3N4LDG4"/>
<reference evidence="8 9" key="1">
    <citation type="journal article" date="2018" name="Nat. Ecol. Evol.">
        <title>Pezizomycetes genomes reveal the molecular basis of ectomycorrhizal truffle lifestyle.</title>
        <authorList>
            <person name="Murat C."/>
            <person name="Payen T."/>
            <person name="Noel B."/>
            <person name="Kuo A."/>
            <person name="Morin E."/>
            <person name="Chen J."/>
            <person name="Kohler A."/>
            <person name="Krizsan K."/>
            <person name="Balestrini R."/>
            <person name="Da Silva C."/>
            <person name="Montanini B."/>
            <person name="Hainaut M."/>
            <person name="Levati E."/>
            <person name="Barry K.W."/>
            <person name="Belfiori B."/>
            <person name="Cichocki N."/>
            <person name="Clum A."/>
            <person name="Dockter R.B."/>
            <person name="Fauchery L."/>
            <person name="Guy J."/>
            <person name="Iotti M."/>
            <person name="Le Tacon F."/>
            <person name="Lindquist E.A."/>
            <person name="Lipzen A."/>
            <person name="Malagnac F."/>
            <person name="Mello A."/>
            <person name="Molinier V."/>
            <person name="Miyauchi S."/>
            <person name="Poulain J."/>
            <person name="Riccioni C."/>
            <person name="Rubini A."/>
            <person name="Sitrit Y."/>
            <person name="Splivallo R."/>
            <person name="Traeger S."/>
            <person name="Wang M."/>
            <person name="Zifcakova L."/>
            <person name="Wipf D."/>
            <person name="Zambonelli A."/>
            <person name="Paolocci F."/>
            <person name="Nowrousian M."/>
            <person name="Ottonello S."/>
            <person name="Baldrian P."/>
            <person name="Spatafora J.W."/>
            <person name="Henrissat B."/>
            <person name="Nagy L.G."/>
            <person name="Aury J.M."/>
            <person name="Wincker P."/>
            <person name="Grigoriev I.V."/>
            <person name="Bonfante P."/>
            <person name="Martin F.M."/>
        </authorList>
    </citation>
    <scope>NUCLEOTIDE SEQUENCE [LARGE SCALE GENOMIC DNA]</scope>
    <source>
        <strain evidence="8 9">ATCC MYA-4762</strain>
    </source>
</reference>
<dbReference type="InterPro" id="IPR051694">
    <property type="entry name" value="Immunoregulatory_rcpt-like"/>
</dbReference>
<dbReference type="GO" id="GO:0016020">
    <property type="term" value="C:membrane"/>
    <property type="evidence" value="ECO:0007669"/>
    <property type="project" value="UniProtKB-SubCell"/>
</dbReference>
<dbReference type="STRING" id="1051890.A0A3N4LDG4"/>
<feature type="transmembrane region" description="Helical" evidence="6">
    <location>
        <begin position="80"/>
        <end position="104"/>
    </location>
</feature>
<dbReference type="PANTHER" id="PTHR15549">
    <property type="entry name" value="PAIRED IMMUNOGLOBULIN-LIKE TYPE 2 RECEPTOR"/>
    <property type="match status" value="1"/>
</dbReference>
<evidence type="ECO:0000256" key="3">
    <source>
        <dbReference type="ARBA" id="ARBA00022989"/>
    </source>
</evidence>
<evidence type="ECO:0000256" key="7">
    <source>
        <dbReference type="SAM" id="SignalP"/>
    </source>
</evidence>
<keyword evidence="4 6" id="KW-0472">Membrane</keyword>
<evidence type="ECO:0000256" key="6">
    <source>
        <dbReference type="SAM" id="Phobius"/>
    </source>
</evidence>
<organism evidence="8 9">
    <name type="scientific">Terfezia boudieri ATCC MYA-4762</name>
    <dbReference type="NCBI Taxonomy" id="1051890"/>
    <lineage>
        <taxon>Eukaryota</taxon>
        <taxon>Fungi</taxon>
        <taxon>Dikarya</taxon>
        <taxon>Ascomycota</taxon>
        <taxon>Pezizomycotina</taxon>
        <taxon>Pezizomycetes</taxon>
        <taxon>Pezizales</taxon>
        <taxon>Pezizaceae</taxon>
        <taxon>Terfezia</taxon>
    </lineage>
</organism>
<dbReference type="EMBL" id="ML121566">
    <property type="protein sequence ID" value="RPB20924.1"/>
    <property type="molecule type" value="Genomic_DNA"/>
</dbReference>
<name>A0A3N4LDG4_9PEZI</name>
<feature type="signal peptide" evidence="7">
    <location>
        <begin position="1"/>
        <end position="22"/>
    </location>
</feature>
<feature type="region of interest" description="Disordered" evidence="5">
    <location>
        <begin position="203"/>
        <end position="246"/>
    </location>
</feature>
<keyword evidence="9" id="KW-1185">Reference proteome</keyword>
<comment type="subcellular location">
    <subcellularLocation>
        <location evidence="1">Membrane</location>
        <topology evidence="1">Single-pass membrane protein</topology>
    </subcellularLocation>
</comment>
<dbReference type="GO" id="GO:0071944">
    <property type="term" value="C:cell periphery"/>
    <property type="evidence" value="ECO:0007669"/>
    <property type="project" value="UniProtKB-ARBA"/>
</dbReference>
<gene>
    <name evidence="8" type="ORF">L211DRAFT_851944</name>
</gene>
<feature type="chain" id="PRO_5018271002" description="Mid2 domain-containing protein" evidence="7">
    <location>
        <begin position="23"/>
        <end position="246"/>
    </location>
</feature>
<sequence>MKILQRPWFFLLWSTKLALSAAQDGLFADQVTPTYRPYYNTSVSTTSKIRSNPSATKTIDLYTTTNTPTQSNSPGGLSTAAIIGIVVGGVAVIAIIAGLIVFCMKHKAKQQRLQDMSTVPPPPPPAEPQPLPQVQYMGSPPPGYPPYSAPVYPPHQQHITQQQQQPLTQGYQELEQPVTGYSAKDAEVMSSAVPATTTATPAPFPPGHQGQYLHELSGQWRPPQGGPGIAQEGHVFVEMPSDSRRR</sequence>